<dbReference type="Proteomes" id="UP001162164">
    <property type="component" value="Unassembled WGS sequence"/>
</dbReference>
<gene>
    <name evidence="2" type="ORF">NQ317_009624</name>
</gene>
<reference evidence="2" key="1">
    <citation type="journal article" date="2023" name="Insect Mol. Biol.">
        <title>Genome sequencing provides insights into the evolution of gene families encoding plant cell wall-degrading enzymes in longhorned beetles.</title>
        <authorList>
            <person name="Shin N.R."/>
            <person name="Okamura Y."/>
            <person name="Kirsch R."/>
            <person name="Pauchet Y."/>
        </authorList>
    </citation>
    <scope>NUCLEOTIDE SEQUENCE</scope>
    <source>
        <strain evidence="2">MMC_N1</strain>
    </source>
</reference>
<feature type="region of interest" description="Disordered" evidence="1">
    <location>
        <begin position="235"/>
        <end position="256"/>
    </location>
</feature>
<organism evidence="2 3">
    <name type="scientific">Molorchus minor</name>
    <dbReference type="NCBI Taxonomy" id="1323400"/>
    <lineage>
        <taxon>Eukaryota</taxon>
        <taxon>Metazoa</taxon>
        <taxon>Ecdysozoa</taxon>
        <taxon>Arthropoda</taxon>
        <taxon>Hexapoda</taxon>
        <taxon>Insecta</taxon>
        <taxon>Pterygota</taxon>
        <taxon>Neoptera</taxon>
        <taxon>Endopterygota</taxon>
        <taxon>Coleoptera</taxon>
        <taxon>Polyphaga</taxon>
        <taxon>Cucujiformia</taxon>
        <taxon>Chrysomeloidea</taxon>
        <taxon>Cerambycidae</taxon>
        <taxon>Lamiinae</taxon>
        <taxon>Monochamini</taxon>
        <taxon>Molorchus</taxon>
    </lineage>
</organism>
<dbReference type="EMBL" id="JAPWTJ010000457">
    <property type="protein sequence ID" value="KAJ8978284.1"/>
    <property type="molecule type" value="Genomic_DNA"/>
</dbReference>
<protein>
    <submittedName>
        <fullName evidence="2">Uncharacterized protein</fullName>
    </submittedName>
</protein>
<keyword evidence="3" id="KW-1185">Reference proteome</keyword>
<feature type="compositionally biased region" description="Basic and acidic residues" evidence="1">
    <location>
        <begin position="139"/>
        <end position="179"/>
    </location>
</feature>
<evidence type="ECO:0000256" key="1">
    <source>
        <dbReference type="SAM" id="MobiDB-lite"/>
    </source>
</evidence>
<feature type="region of interest" description="Disordered" evidence="1">
    <location>
        <begin position="139"/>
        <end position="188"/>
    </location>
</feature>
<comment type="caution">
    <text evidence="2">The sequence shown here is derived from an EMBL/GenBank/DDBJ whole genome shotgun (WGS) entry which is preliminary data.</text>
</comment>
<name>A0ABQ9JK26_9CUCU</name>
<proteinExistence type="predicted"/>
<evidence type="ECO:0000313" key="3">
    <source>
        <dbReference type="Proteomes" id="UP001162164"/>
    </source>
</evidence>
<sequence>MGNTIVDRELEVLLTLPNYDSDSSDCEEVHEETSSTVVVMTSLISLHELGGPHPEFCEYISTPLSTSSTTLAAMHYDTKQTYGNNHRTLSVEVSHTLRVWSESNHKVTSQDREFWQRLVKRTLKSGLIMFKETESEKVVNYHPTQEEKLSREQEEKQRKRDLEKKRQEAYERRAKLKEQSEEESLSEVSESRYEMGRSKINCVVFCGYSPVLEQFPFRDKCLINFILLSFPDPTVASKSSKHNKKREKSAETTSSKLTTVGRQTNNSLSAADGQILIQPVTNSNKKKLKTSQVTGNSVNMEKSFTKAYAIKWCNADKRFLSPSHYKEGKQHVRFDVINKREI</sequence>
<accession>A0ABQ9JK26</accession>
<evidence type="ECO:0000313" key="2">
    <source>
        <dbReference type="EMBL" id="KAJ8978284.1"/>
    </source>
</evidence>